<evidence type="ECO:0000313" key="4">
    <source>
        <dbReference type="Proteomes" id="UP001333710"/>
    </source>
</evidence>
<dbReference type="GO" id="GO:0006508">
    <property type="term" value="P:proteolysis"/>
    <property type="evidence" value="ECO:0007669"/>
    <property type="project" value="InterPro"/>
</dbReference>
<keyword evidence="4" id="KW-1185">Reference proteome</keyword>
<dbReference type="PANTHER" id="PTHR12147:SF26">
    <property type="entry name" value="PEPTIDASE M28 DOMAIN-CONTAINING PROTEIN"/>
    <property type="match status" value="1"/>
</dbReference>
<dbReference type="AlphaFoldDB" id="A0AA48HL58"/>
<feature type="domain" description="Peptidase M28" evidence="2">
    <location>
        <begin position="94"/>
        <end position="335"/>
    </location>
</feature>
<protein>
    <submittedName>
        <fullName evidence="3">Zn-dependent exopeptidase M28</fullName>
    </submittedName>
</protein>
<evidence type="ECO:0000259" key="2">
    <source>
        <dbReference type="Pfam" id="PF04389"/>
    </source>
</evidence>
<keyword evidence="1" id="KW-0732">Signal</keyword>
<dbReference type="SUPFAM" id="SSF53187">
    <property type="entry name" value="Zn-dependent exopeptidases"/>
    <property type="match status" value="1"/>
</dbReference>
<evidence type="ECO:0000313" key="3">
    <source>
        <dbReference type="EMBL" id="BDX05557.1"/>
    </source>
</evidence>
<dbReference type="KEGG" id="pmaw:MACH26_10780"/>
<proteinExistence type="predicted"/>
<name>A0AA48HL58_9ALTE</name>
<feature type="chain" id="PRO_5041416258" evidence="1">
    <location>
        <begin position="26"/>
        <end position="366"/>
    </location>
</feature>
<feature type="signal peptide" evidence="1">
    <location>
        <begin position="1"/>
        <end position="25"/>
    </location>
</feature>
<gene>
    <name evidence="3" type="ORF">MACH26_10780</name>
</gene>
<dbReference type="Proteomes" id="UP001333710">
    <property type="component" value="Chromosome"/>
</dbReference>
<sequence>MKKSLQCFKWSLLALSVGLSSGVAAEEKYDVMQFLEAVTLPENGIGAREAGTEKEQSTADYVMQQFKAMGYAPQVHEFRHPVLNKKGVFLDSSNIIADVKGLSEKMLVLGAHFDSTGSKVGSQGAMDNGAGLSVMLTVAKKMSQEKKLPYTIRFIAFGAEEIGKVGSRAYVEMLKEDKPEELAKIVGMVNLDTVAGGDFLYVHSAHTTPYKCGGNNDNYTSETQMREAVLMASKEQLGDEAHKIHPEFPGYPEGVTGDWSDHESFACNGIPIAYIETTNFQINGKDGYDGYSQSVNPGLWDCFDAESVTACDREKETQWGRIWHSGNDQLIHLESVFPGRIESQLNANVKVLNAFFSQADKYLNVD</sequence>
<dbReference type="GO" id="GO:0008235">
    <property type="term" value="F:metalloexopeptidase activity"/>
    <property type="evidence" value="ECO:0007669"/>
    <property type="project" value="InterPro"/>
</dbReference>
<dbReference type="InterPro" id="IPR007484">
    <property type="entry name" value="Peptidase_M28"/>
</dbReference>
<dbReference type="RefSeq" id="WP_338291536.1">
    <property type="nucleotide sequence ID" value="NZ_AP027272.1"/>
</dbReference>
<dbReference type="PANTHER" id="PTHR12147">
    <property type="entry name" value="METALLOPEPTIDASE M28 FAMILY MEMBER"/>
    <property type="match status" value="1"/>
</dbReference>
<reference evidence="3" key="1">
    <citation type="submission" date="2023-01" db="EMBL/GenBank/DDBJ databases">
        <title>Complete genome sequence of Planctobacterium marinum strain Dej080120_11.</title>
        <authorList>
            <person name="Ueki S."/>
            <person name="Maruyama F."/>
        </authorList>
    </citation>
    <scope>NUCLEOTIDE SEQUENCE</scope>
    <source>
        <strain evidence="3">Dej080120_11</strain>
    </source>
</reference>
<dbReference type="Pfam" id="PF04389">
    <property type="entry name" value="Peptidase_M28"/>
    <property type="match status" value="1"/>
</dbReference>
<dbReference type="Gene3D" id="3.40.630.10">
    <property type="entry name" value="Zn peptidases"/>
    <property type="match status" value="1"/>
</dbReference>
<dbReference type="EMBL" id="AP027272">
    <property type="protein sequence ID" value="BDX05557.1"/>
    <property type="molecule type" value="Genomic_DNA"/>
</dbReference>
<evidence type="ECO:0000256" key="1">
    <source>
        <dbReference type="SAM" id="SignalP"/>
    </source>
</evidence>
<accession>A0AA48HL58</accession>
<organism evidence="3 4">
    <name type="scientific">Planctobacterium marinum</name>
    <dbReference type="NCBI Taxonomy" id="1631968"/>
    <lineage>
        <taxon>Bacteria</taxon>
        <taxon>Pseudomonadati</taxon>
        <taxon>Pseudomonadota</taxon>
        <taxon>Gammaproteobacteria</taxon>
        <taxon>Alteromonadales</taxon>
        <taxon>Alteromonadaceae</taxon>
        <taxon>Planctobacterium</taxon>
    </lineage>
</organism>
<dbReference type="InterPro" id="IPR045175">
    <property type="entry name" value="M28_fam"/>
</dbReference>